<organism evidence="1 2">
    <name type="scientific">Pedobacter panaciterrae</name>
    <dbReference type="NCBI Taxonomy" id="363849"/>
    <lineage>
        <taxon>Bacteria</taxon>
        <taxon>Pseudomonadati</taxon>
        <taxon>Bacteroidota</taxon>
        <taxon>Sphingobacteriia</taxon>
        <taxon>Sphingobacteriales</taxon>
        <taxon>Sphingobacteriaceae</taxon>
        <taxon>Pedobacter</taxon>
    </lineage>
</organism>
<proteinExistence type="predicted"/>
<evidence type="ECO:0000313" key="2">
    <source>
        <dbReference type="Proteomes" id="UP001378956"/>
    </source>
</evidence>
<dbReference type="RefSeq" id="WP_288879640.1">
    <property type="nucleotide sequence ID" value="NZ_CBFGNQ010000003.1"/>
</dbReference>
<comment type="caution">
    <text evidence="1">The sequence shown here is derived from an EMBL/GenBank/DDBJ whole genome shotgun (WGS) entry which is preliminary data.</text>
</comment>
<sequence>MGQGAMLRIYNGTPMNVRKTQGGPGYQMNAWGPPDNVNAKSAQQFYFEFNQGFGKEPGDDKAEVWYNLDSTSLSCKITASGSNDTGMFYLNFQLGWSNSDIHPSSLPYYIFWHSGMDKWKLIDHDSHSISDNIEDGDDGKYQMYELKLVQIRAFCKDDQEAINVGTALVDDNQSSQVFQSFINRVNNNIK</sequence>
<gene>
    <name evidence="1" type="ORF">WAE58_06405</name>
</gene>
<evidence type="ECO:0000313" key="1">
    <source>
        <dbReference type="EMBL" id="MEJ2902045.1"/>
    </source>
</evidence>
<dbReference type="Proteomes" id="UP001378956">
    <property type="component" value="Unassembled WGS sequence"/>
</dbReference>
<accession>A0ABU8NIG9</accession>
<protein>
    <submittedName>
        <fullName evidence="1">Uncharacterized protein</fullName>
    </submittedName>
</protein>
<keyword evidence="2" id="KW-1185">Reference proteome</keyword>
<name>A0ABU8NIG9_9SPHI</name>
<dbReference type="EMBL" id="JBBEUB010000001">
    <property type="protein sequence ID" value="MEJ2902045.1"/>
    <property type="molecule type" value="Genomic_DNA"/>
</dbReference>
<reference evidence="1 2" key="1">
    <citation type="submission" date="2024-03" db="EMBL/GenBank/DDBJ databases">
        <title>Sequence of Lycoming College Course Isolates.</title>
        <authorList>
            <person name="Plotts O."/>
            <person name="Newman J."/>
        </authorList>
    </citation>
    <scope>NUCLEOTIDE SEQUENCE [LARGE SCALE GENOMIC DNA]</scope>
    <source>
        <strain evidence="1 2">CJB-3</strain>
    </source>
</reference>